<feature type="region of interest" description="Disordered" evidence="1">
    <location>
        <begin position="1"/>
        <end position="26"/>
    </location>
</feature>
<evidence type="ECO:0000313" key="3">
    <source>
        <dbReference type="Proteomes" id="UP000094526"/>
    </source>
</evidence>
<proteinExistence type="predicted"/>
<name>A0A1C1CXB5_9EURO</name>
<evidence type="ECO:0000256" key="1">
    <source>
        <dbReference type="SAM" id="MobiDB-lite"/>
    </source>
</evidence>
<dbReference type="VEuPathDB" id="FungiDB:CLCR_10834"/>
<reference evidence="3" key="1">
    <citation type="submission" date="2015-07" db="EMBL/GenBank/DDBJ databases">
        <authorList>
            <person name="Teixeira M.M."/>
            <person name="Souza R.C."/>
            <person name="Almeida L.G."/>
            <person name="Vicente V.A."/>
            <person name="de Hoog S."/>
            <person name="Bocca A.L."/>
            <person name="de Almeida S.R."/>
            <person name="Vasconcelos A.T."/>
            <person name="Felipe M.S."/>
        </authorList>
    </citation>
    <scope>NUCLEOTIDE SEQUENCE [LARGE SCALE GENOMIC DNA]</scope>
    <source>
        <strain evidence="3">KSF</strain>
    </source>
</reference>
<keyword evidence="3" id="KW-1185">Reference proteome</keyword>
<comment type="caution">
    <text evidence="2">The sequence shown here is derived from an EMBL/GenBank/DDBJ whole genome shotgun (WGS) entry which is preliminary data.</text>
</comment>
<dbReference type="Proteomes" id="UP000094526">
    <property type="component" value="Unassembled WGS sequence"/>
</dbReference>
<evidence type="ECO:0000313" key="2">
    <source>
        <dbReference type="EMBL" id="OCT53159.1"/>
    </source>
</evidence>
<feature type="compositionally biased region" description="Polar residues" evidence="1">
    <location>
        <begin position="66"/>
        <end position="75"/>
    </location>
</feature>
<organism evidence="2 3">
    <name type="scientific">Cladophialophora carrionii</name>
    <dbReference type="NCBI Taxonomy" id="86049"/>
    <lineage>
        <taxon>Eukaryota</taxon>
        <taxon>Fungi</taxon>
        <taxon>Dikarya</taxon>
        <taxon>Ascomycota</taxon>
        <taxon>Pezizomycotina</taxon>
        <taxon>Eurotiomycetes</taxon>
        <taxon>Chaetothyriomycetidae</taxon>
        <taxon>Chaetothyriales</taxon>
        <taxon>Herpotrichiellaceae</taxon>
        <taxon>Cladophialophora</taxon>
    </lineage>
</organism>
<protein>
    <submittedName>
        <fullName evidence="2">Uncharacterized protein</fullName>
    </submittedName>
</protein>
<sequence>MDWLQPPGQRQVRTNAGVPGQDKVQQQKFQQSTRVCLLQFPSYSILFSKRRTPQGDTSVKDRENPQIKSPSAQRTPSPPAEIAEAESGKGESIFCARRCLHHAR</sequence>
<feature type="region of interest" description="Disordered" evidence="1">
    <location>
        <begin position="48"/>
        <end position="89"/>
    </location>
</feature>
<accession>A0A1C1CXB5</accession>
<dbReference type="EMBL" id="LGRB01000008">
    <property type="protein sequence ID" value="OCT53159.1"/>
    <property type="molecule type" value="Genomic_DNA"/>
</dbReference>
<gene>
    <name evidence="2" type="ORF">CLCR_10834</name>
</gene>
<dbReference type="AlphaFoldDB" id="A0A1C1CXB5"/>